<organism evidence="2 3">
    <name type="scientific">Heminiphilus faecis</name>
    <dbReference type="NCBI Taxonomy" id="2601703"/>
    <lineage>
        <taxon>Bacteria</taxon>
        <taxon>Pseudomonadati</taxon>
        <taxon>Bacteroidota</taxon>
        <taxon>Bacteroidia</taxon>
        <taxon>Bacteroidales</taxon>
        <taxon>Muribaculaceae</taxon>
        <taxon>Heminiphilus</taxon>
    </lineage>
</organism>
<dbReference type="Gene3D" id="3.30.2090.10">
    <property type="entry name" value="Multidrug efflux transporter AcrB TolC docking domain, DN and DC subdomains"/>
    <property type="match status" value="2"/>
</dbReference>
<dbReference type="SUPFAM" id="SSF82693">
    <property type="entry name" value="Multidrug efflux transporter AcrB pore domain, PN1, PN2, PC1 and PC2 subdomains"/>
    <property type="match status" value="3"/>
</dbReference>
<feature type="transmembrane region" description="Helical" evidence="1">
    <location>
        <begin position="32"/>
        <end position="50"/>
    </location>
</feature>
<name>A0ABV4CSP5_9BACT</name>
<dbReference type="EMBL" id="JBCLPP010000004">
    <property type="protein sequence ID" value="MEY8244409.1"/>
    <property type="molecule type" value="Genomic_DNA"/>
</dbReference>
<keyword evidence="1" id="KW-0472">Membrane</keyword>
<feature type="transmembrane region" description="Helical" evidence="1">
    <location>
        <begin position="909"/>
        <end position="927"/>
    </location>
</feature>
<keyword evidence="1" id="KW-1133">Transmembrane helix</keyword>
<accession>A0ABV4CSP5</accession>
<dbReference type="InterPro" id="IPR027463">
    <property type="entry name" value="AcrB_DN_DC_subdom"/>
</dbReference>
<dbReference type="InterPro" id="IPR001036">
    <property type="entry name" value="Acrflvin-R"/>
</dbReference>
<feature type="transmembrane region" description="Helical" evidence="1">
    <location>
        <begin position="485"/>
        <end position="506"/>
    </location>
</feature>
<sequence>MASETNNSRPMSDKQLTPNPLVALGLKYRKEVILLVCVFIAFGIYALKVMDKNEFPSFTVREGVVAAVYPGATVEQIEQEVLKPLEDYVFSYKQVDKKKTHSQITAGMMIIFVELDDNVTEAESKPFWNEFKIGMQQVKMTLPPGVLAVETMSDFGDTSALLITMQSDDKTYRELDKYMDNLKARLRAVESVGAMNVYGMQKEEIAVYFNPEKLKHYALSETTVGATLLAQGFKTTGGSLKSTYYTQPIIVSRSANTIADIADIVVLSTPDGDVVKLGDIAEIKREYPEPDSYITNNSHKCILLGVQMKEGYNIVEMGKEVDRQIAEFQKDIPESVTLFKITDQPVVVNSSVNYFLVELLVAIIAVVVVIMLLLPLNVALIAASTIPIAIFISLGLFYCFGIELNTVTLACLIVTLGMIVDNSVVIIDDYVELISEGVDHYTATLRSGTEFFKAIFSATLAISVTFFPFLITIKGMFRDFLTDFPWGMTIILLVSLLVAELLVPFLQYKLIKKPIYKLQQEAIESGKKKFSFFVSMQNGYDKVIDWCFGHPKTTLLIGVICVVAGVWMFVSRPLQLMPIAERNQFAVEINMPQGTSVERTTVVADSLENILSKDDRVVSIASFHGCSSPRFQATYAPQVGGPDFAQFIVNTKNNDATIEVLDEYTEKYESYFPDAFVRFKQLSYSTADYPIEFRFSGDDPAMLKRVADSVASVARHVPGLRNVRVSLDNPRASAMVDADNVKAGRLGLNSTLIETTLALRYSQGLPVATVWEGDYGIPVTLKTPTSDRSNIDNLEKEPMPVLGFGTVPLRQISTVTPDWQPGMLTHYNGVYTVSLIAEVQRNINVIDRTEALADSIANMNLPAEVNVVRGGEWENTMDTLPEILSGLAMAVAIIFFILLLHYAQADTSLLLLLSLMLCVPGAAAGLIIQDTALSLTCVLGIVSLMGILVRNAIVLLDYAEELRNQGQTVRDAVLNASKRRMRPIFLTSAAATMGVLPMVIGNSALWKPMGVVIFWGTPITMVFILTVIPVAYCMMKSRNADADKPVEQPLETHLL</sequence>
<feature type="transmembrane region" description="Helical" evidence="1">
    <location>
        <begin position="984"/>
        <end position="1006"/>
    </location>
</feature>
<dbReference type="PANTHER" id="PTHR32063">
    <property type="match status" value="1"/>
</dbReference>
<keyword evidence="3" id="KW-1185">Reference proteome</keyword>
<dbReference type="RefSeq" id="WP_369863165.1">
    <property type="nucleotide sequence ID" value="NZ_JBCLPP010000004.1"/>
</dbReference>
<reference evidence="2 3" key="1">
    <citation type="submission" date="2024-03" db="EMBL/GenBank/DDBJ databases">
        <title>Mouse gut bacterial collection (mGBC) of GemPharmatech.</title>
        <authorList>
            <person name="He Y."/>
            <person name="Dong L."/>
            <person name="Wu D."/>
            <person name="Gao X."/>
            <person name="Lin Z."/>
        </authorList>
    </citation>
    <scope>NUCLEOTIDE SEQUENCE [LARGE SCALE GENOMIC DNA]</scope>
    <source>
        <strain evidence="2 3">54-13</strain>
    </source>
</reference>
<evidence type="ECO:0000256" key="1">
    <source>
        <dbReference type="SAM" id="Phobius"/>
    </source>
</evidence>
<evidence type="ECO:0000313" key="2">
    <source>
        <dbReference type="EMBL" id="MEY8244409.1"/>
    </source>
</evidence>
<dbReference type="Pfam" id="PF00873">
    <property type="entry name" value="ACR_tran"/>
    <property type="match status" value="1"/>
</dbReference>
<dbReference type="Proteomes" id="UP001565200">
    <property type="component" value="Unassembled WGS sequence"/>
</dbReference>
<feature type="transmembrane region" description="Helical" evidence="1">
    <location>
        <begin position="354"/>
        <end position="374"/>
    </location>
</feature>
<feature type="transmembrane region" description="Helical" evidence="1">
    <location>
        <begin position="451"/>
        <end position="473"/>
    </location>
</feature>
<evidence type="ECO:0000313" key="3">
    <source>
        <dbReference type="Proteomes" id="UP001565200"/>
    </source>
</evidence>
<protein>
    <submittedName>
        <fullName evidence="2">Efflux RND transporter permease subunit</fullName>
    </submittedName>
</protein>
<dbReference type="PANTHER" id="PTHR32063:SF18">
    <property type="entry name" value="CATION EFFLUX SYSTEM PROTEIN"/>
    <property type="match status" value="1"/>
</dbReference>
<dbReference type="SUPFAM" id="SSF82866">
    <property type="entry name" value="Multidrug efflux transporter AcrB transmembrane domain"/>
    <property type="match status" value="2"/>
</dbReference>
<keyword evidence="1" id="KW-0812">Transmembrane</keyword>
<dbReference type="Gene3D" id="3.30.70.1320">
    <property type="entry name" value="Multidrug efflux transporter AcrB pore domain like"/>
    <property type="match status" value="1"/>
</dbReference>
<feature type="transmembrane region" description="Helical" evidence="1">
    <location>
        <begin position="553"/>
        <end position="570"/>
    </location>
</feature>
<comment type="caution">
    <text evidence="2">The sequence shown here is derived from an EMBL/GenBank/DDBJ whole genome shotgun (WGS) entry which is preliminary data.</text>
</comment>
<proteinExistence type="predicted"/>
<dbReference type="PRINTS" id="PR00702">
    <property type="entry name" value="ACRIFLAVINRP"/>
</dbReference>
<dbReference type="SUPFAM" id="SSF82714">
    <property type="entry name" value="Multidrug efflux transporter AcrB TolC docking domain, DN and DC subdomains"/>
    <property type="match status" value="2"/>
</dbReference>
<feature type="transmembrane region" description="Helical" evidence="1">
    <location>
        <begin position="1012"/>
        <end position="1034"/>
    </location>
</feature>
<dbReference type="Gene3D" id="3.30.70.1440">
    <property type="entry name" value="Multidrug efflux transporter AcrB pore domain"/>
    <property type="match status" value="1"/>
</dbReference>
<feature type="transmembrane region" description="Helical" evidence="1">
    <location>
        <begin position="933"/>
        <end position="956"/>
    </location>
</feature>
<dbReference type="Gene3D" id="1.20.1640.10">
    <property type="entry name" value="Multidrug efflux transporter AcrB transmembrane domain"/>
    <property type="match status" value="2"/>
</dbReference>
<feature type="transmembrane region" description="Helical" evidence="1">
    <location>
        <begin position="883"/>
        <end position="902"/>
    </location>
</feature>
<dbReference type="Gene3D" id="3.30.70.1430">
    <property type="entry name" value="Multidrug efflux transporter AcrB pore domain"/>
    <property type="match status" value="2"/>
</dbReference>
<feature type="transmembrane region" description="Helical" evidence="1">
    <location>
        <begin position="381"/>
        <end position="401"/>
    </location>
</feature>
<gene>
    <name evidence="2" type="ORF">AAK873_02100</name>
</gene>